<name>A0A8H6E0G0_PETAA</name>
<dbReference type="Proteomes" id="UP000541154">
    <property type="component" value="Unassembled WGS sequence"/>
</dbReference>
<organism evidence="2 3">
    <name type="scientific">Petromyces alliaceus</name>
    <name type="common">Aspergillus alliaceus</name>
    <dbReference type="NCBI Taxonomy" id="209559"/>
    <lineage>
        <taxon>Eukaryota</taxon>
        <taxon>Fungi</taxon>
        <taxon>Dikarya</taxon>
        <taxon>Ascomycota</taxon>
        <taxon>Pezizomycotina</taxon>
        <taxon>Eurotiomycetes</taxon>
        <taxon>Eurotiomycetidae</taxon>
        <taxon>Eurotiales</taxon>
        <taxon>Aspergillaceae</taxon>
        <taxon>Aspergillus</taxon>
        <taxon>Aspergillus subgen. Circumdati</taxon>
    </lineage>
</organism>
<accession>A0A8H6E0G0</accession>
<evidence type="ECO:0000256" key="1">
    <source>
        <dbReference type="SAM" id="MobiDB-lite"/>
    </source>
</evidence>
<evidence type="ECO:0000313" key="3">
    <source>
        <dbReference type="Proteomes" id="UP000541154"/>
    </source>
</evidence>
<gene>
    <name evidence="2" type="ORF">ETB97_011714</name>
</gene>
<reference evidence="2 3" key="1">
    <citation type="submission" date="2019-04" db="EMBL/GenBank/DDBJ databases">
        <title>Aspergillus burnettii sp. nov., novel species from soil in southeast Queensland.</title>
        <authorList>
            <person name="Gilchrist C.L.M."/>
            <person name="Pitt J.I."/>
            <person name="Lange L."/>
            <person name="Lacey H.J."/>
            <person name="Vuong D."/>
            <person name="Midgley D.J."/>
            <person name="Greenfield P."/>
            <person name="Bradbury M."/>
            <person name="Lacey E."/>
            <person name="Busk P.K."/>
            <person name="Pilgaard B."/>
            <person name="Chooi Y.H."/>
            <person name="Piggott A.M."/>
        </authorList>
    </citation>
    <scope>NUCLEOTIDE SEQUENCE [LARGE SCALE GENOMIC DNA]</scope>
    <source>
        <strain evidence="2 3">FRR 5400</strain>
    </source>
</reference>
<comment type="caution">
    <text evidence="2">The sequence shown here is derived from an EMBL/GenBank/DDBJ whole genome shotgun (WGS) entry which is preliminary data.</text>
</comment>
<dbReference type="AlphaFoldDB" id="A0A8H6E0G0"/>
<dbReference type="EMBL" id="SPNV01000748">
    <property type="protein sequence ID" value="KAF5854777.1"/>
    <property type="molecule type" value="Genomic_DNA"/>
</dbReference>
<feature type="region of interest" description="Disordered" evidence="1">
    <location>
        <begin position="25"/>
        <end position="55"/>
    </location>
</feature>
<sequence>MSSFPHYLSTPEVNIGGYCDQASIADGRSQNSADGAVTEGNGKAQFRDPFTSTPS</sequence>
<proteinExistence type="predicted"/>
<keyword evidence="3" id="KW-1185">Reference proteome</keyword>
<protein>
    <submittedName>
        <fullName evidence="2">Uncharacterized protein</fullName>
    </submittedName>
</protein>
<feature type="non-terminal residue" evidence="2">
    <location>
        <position position="55"/>
    </location>
</feature>
<evidence type="ECO:0000313" key="2">
    <source>
        <dbReference type="EMBL" id="KAF5854777.1"/>
    </source>
</evidence>